<sequence>MVRHEHIRTTEPRLVCEDDRHSLVGFACIVPITVSRTSALPSSPPDSHQCLISQSTPDDSMAEEALLDKISNLSDLELAALLCLTNEEHCIVDTDPDSVQDLVHELRLIASNVFGLSHAVVDCSEQTTLEDFDNALYTDLPVSPREDSPARYRHDSHLQPSPGFRSLSRSSPRSESFADSRNIASVIIARDLDEAPKQVQIQALELIRTKRIFTHTSVQNAPKRFLFIAVIAGGEGPRLSEHLNNYMFISHFHSHEDGYPNIDDQESDAESISSVVRKSDGHIEPSLNPVFTATDIVALQRLGDDVFMSIEVTGYIINIISFLRLHRAVSRGISPLATSHFTKLAKLLAPLHGLRYVTPSLVTLAAKKIYLHRICITPPERERSVQWGSNIDAVAAVLEGMGPDAVIDDVIGSVEVPL</sequence>
<gene>
    <name evidence="5" type="ORF">VC83_07651</name>
</gene>
<evidence type="ECO:0000256" key="2">
    <source>
        <dbReference type="ARBA" id="ARBA00023444"/>
    </source>
</evidence>
<evidence type="ECO:0000256" key="1">
    <source>
        <dbReference type="ARBA" id="ARBA00012825"/>
    </source>
</evidence>
<reference evidence="5" key="1">
    <citation type="submission" date="2016-03" db="EMBL/GenBank/DDBJ databases">
        <title>Updated assembly of Pseudogymnoascus destructans, the fungus causing white-nose syndrome of bats.</title>
        <authorList>
            <person name="Palmer J.M."/>
            <person name="Drees K.P."/>
            <person name="Foster J.T."/>
            <person name="Lindner D.L."/>
        </authorList>
    </citation>
    <scope>NUCLEOTIDE SEQUENCE [LARGE SCALE GENOMIC DNA]</scope>
    <source>
        <strain evidence="5">20631-21</strain>
    </source>
</reference>
<dbReference type="InterPro" id="IPR052041">
    <property type="entry name" value="Nucleic_acid_metab_PIN/TRAM"/>
</dbReference>
<dbReference type="GeneID" id="36290695"/>
<dbReference type="eggNOG" id="ENOG502QQMN">
    <property type="taxonomic scope" value="Eukaryota"/>
</dbReference>
<dbReference type="RefSeq" id="XP_024320954.1">
    <property type="nucleotide sequence ID" value="XM_024471217.1"/>
</dbReference>
<dbReference type="EC" id="6.6.1.1" evidence="1"/>
<organism evidence="5">
    <name type="scientific">Pseudogymnoascus destructans</name>
    <dbReference type="NCBI Taxonomy" id="655981"/>
    <lineage>
        <taxon>Eukaryota</taxon>
        <taxon>Fungi</taxon>
        <taxon>Dikarya</taxon>
        <taxon>Ascomycota</taxon>
        <taxon>Pezizomycotina</taxon>
        <taxon>Leotiomycetes</taxon>
        <taxon>Thelebolales</taxon>
        <taxon>Thelebolaceae</taxon>
        <taxon>Pseudogymnoascus</taxon>
    </lineage>
</organism>
<feature type="compositionally biased region" description="Low complexity" evidence="3">
    <location>
        <begin position="160"/>
        <end position="176"/>
    </location>
</feature>
<dbReference type="Pfam" id="PF17863">
    <property type="entry name" value="AAA_lid_2"/>
    <property type="match status" value="1"/>
</dbReference>
<proteinExistence type="predicted"/>
<feature type="domain" description="ChlI/MoxR AAA lid" evidence="4">
    <location>
        <begin position="324"/>
        <end position="383"/>
    </location>
</feature>
<accession>A0A177A045</accession>
<dbReference type="Gene3D" id="1.10.8.80">
    <property type="entry name" value="Magnesium chelatase subunit I, C-Terminal domain"/>
    <property type="match status" value="1"/>
</dbReference>
<dbReference type="InterPro" id="IPR041628">
    <property type="entry name" value="ChlI/MoxR_AAA_lid"/>
</dbReference>
<evidence type="ECO:0000313" key="5">
    <source>
        <dbReference type="EMBL" id="OAF55655.1"/>
    </source>
</evidence>
<name>A0A177A045_9PEZI</name>
<feature type="region of interest" description="Disordered" evidence="3">
    <location>
        <begin position="140"/>
        <end position="176"/>
    </location>
</feature>
<dbReference type="VEuPathDB" id="FungiDB:GMDG_01815"/>
<dbReference type="EMBL" id="KV441408">
    <property type="protein sequence ID" value="OAF55655.1"/>
    <property type="molecule type" value="Genomic_DNA"/>
</dbReference>
<dbReference type="PANTHER" id="PTHR11603:SF132">
    <property type="entry name" value="C2H2-TYPE DOMAIN-CONTAINING PROTEIN"/>
    <property type="match status" value="1"/>
</dbReference>
<dbReference type="Proteomes" id="UP000077154">
    <property type="component" value="Unassembled WGS sequence"/>
</dbReference>
<evidence type="ECO:0000256" key="3">
    <source>
        <dbReference type="SAM" id="MobiDB-lite"/>
    </source>
</evidence>
<evidence type="ECO:0000259" key="4">
    <source>
        <dbReference type="Pfam" id="PF17863"/>
    </source>
</evidence>
<dbReference type="OrthoDB" id="5582146at2759"/>
<dbReference type="AlphaFoldDB" id="A0A177A045"/>
<comment type="pathway">
    <text evidence="2">Porphyrin-containing compound metabolism.</text>
</comment>
<dbReference type="PANTHER" id="PTHR11603">
    <property type="entry name" value="AAA FAMILY ATPASE"/>
    <property type="match status" value="1"/>
</dbReference>
<dbReference type="GO" id="GO:0016851">
    <property type="term" value="F:magnesium chelatase activity"/>
    <property type="evidence" value="ECO:0007669"/>
    <property type="project" value="UniProtKB-EC"/>
</dbReference>
<feature type="compositionally biased region" description="Basic and acidic residues" evidence="3">
    <location>
        <begin position="144"/>
        <end position="157"/>
    </location>
</feature>
<protein>
    <recommendedName>
        <fullName evidence="1">magnesium chelatase</fullName>
        <ecNumber evidence="1">6.6.1.1</ecNumber>
    </recommendedName>
</protein>